<gene>
    <name evidence="2" type="ORF">NE237_032813</name>
</gene>
<protein>
    <recommendedName>
        <fullName evidence="4">SWIM-type domain-containing protein</fullName>
    </recommendedName>
</protein>
<feature type="region of interest" description="Disordered" evidence="1">
    <location>
        <begin position="331"/>
        <end position="361"/>
    </location>
</feature>
<sequence>MIADGEKGEVFHLLFVFMSLSVVGKVLRILAKVSGDPINIVYYYGEYTEIKNVDPERYSYVDVIYDAYCGVLKDIPSGKIIKFSIKAVLPNGDESLIEEDKGVMRIFEKSPDACDPIHCYVFGLEVNEEVSNVYWVNTFEGNVMQRPKTSVVNSPSKQRTPIKRHVQKTLANRSKIGVDGSKQIGKFFAGSREVHNLSSSSEADSLDNDDVDWQQLGGGSDDQNHRELEGCQSDGEDDEVSDGGQSGGCMSANKGDDDQAILKCVDSNKDIDDRIPCKHAAAALSYKRDKIEDYCHSYFSTKTYMLAYGQMIHSLPDLSILKETDGCVLQPPALKRQKGRPSKNRRRRASGEAASSDFRKRTGTVKCTRCKQLGHNKKTCQGPPVKAVKGKEKNAEKVSYSC</sequence>
<accession>A0A9Q0L4N6</accession>
<evidence type="ECO:0008006" key="4">
    <source>
        <dbReference type="Google" id="ProtNLM"/>
    </source>
</evidence>
<reference evidence="2" key="1">
    <citation type="journal article" date="2023" name="Plant J.">
        <title>The genome of the king protea, Protea cynaroides.</title>
        <authorList>
            <person name="Chang J."/>
            <person name="Duong T.A."/>
            <person name="Schoeman C."/>
            <person name="Ma X."/>
            <person name="Roodt D."/>
            <person name="Barker N."/>
            <person name="Li Z."/>
            <person name="Van de Peer Y."/>
            <person name="Mizrachi E."/>
        </authorList>
    </citation>
    <scope>NUCLEOTIDE SEQUENCE</scope>
    <source>
        <tissue evidence="2">Young leaves</tissue>
    </source>
</reference>
<feature type="compositionally biased region" description="Basic residues" evidence="1">
    <location>
        <begin position="335"/>
        <end position="348"/>
    </location>
</feature>
<evidence type="ECO:0000313" key="3">
    <source>
        <dbReference type="Proteomes" id="UP001141806"/>
    </source>
</evidence>
<evidence type="ECO:0000256" key="1">
    <source>
        <dbReference type="SAM" id="MobiDB-lite"/>
    </source>
</evidence>
<comment type="caution">
    <text evidence="2">The sequence shown here is derived from an EMBL/GenBank/DDBJ whole genome shotgun (WGS) entry which is preliminary data.</text>
</comment>
<name>A0A9Q0L4N6_9MAGN</name>
<feature type="region of interest" description="Disordered" evidence="1">
    <location>
        <begin position="374"/>
        <end position="402"/>
    </location>
</feature>
<dbReference type="OrthoDB" id="1679932at2759"/>
<evidence type="ECO:0000313" key="2">
    <source>
        <dbReference type="EMBL" id="KAJ4981976.1"/>
    </source>
</evidence>
<dbReference type="Proteomes" id="UP001141806">
    <property type="component" value="Unassembled WGS sequence"/>
</dbReference>
<feature type="region of interest" description="Disordered" evidence="1">
    <location>
        <begin position="198"/>
        <end position="252"/>
    </location>
</feature>
<dbReference type="AlphaFoldDB" id="A0A9Q0L4N6"/>
<proteinExistence type="predicted"/>
<keyword evidence="3" id="KW-1185">Reference proteome</keyword>
<organism evidence="2 3">
    <name type="scientific">Protea cynaroides</name>
    <dbReference type="NCBI Taxonomy" id="273540"/>
    <lineage>
        <taxon>Eukaryota</taxon>
        <taxon>Viridiplantae</taxon>
        <taxon>Streptophyta</taxon>
        <taxon>Embryophyta</taxon>
        <taxon>Tracheophyta</taxon>
        <taxon>Spermatophyta</taxon>
        <taxon>Magnoliopsida</taxon>
        <taxon>Proteales</taxon>
        <taxon>Proteaceae</taxon>
        <taxon>Protea</taxon>
    </lineage>
</organism>
<dbReference type="EMBL" id="JAMYWD010000001">
    <property type="protein sequence ID" value="KAJ4981976.1"/>
    <property type="molecule type" value="Genomic_DNA"/>
</dbReference>